<evidence type="ECO:0000313" key="2">
    <source>
        <dbReference type="Proteomes" id="UP001603857"/>
    </source>
</evidence>
<gene>
    <name evidence="1" type="ORF">Fmac_001578</name>
</gene>
<proteinExistence type="predicted"/>
<dbReference type="Proteomes" id="UP001603857">
    <property type="component" value="Unassembled WGS sequence"/>
</dbReference>
<organism evidence="1 2">
    <name type="scientific">Flemingia macrophylla</name>
    <dbReference type="NCBI Taxonomy" id="520843"/>
    <lineage>
        <taxon>Eukaryota</taxon>
        <taxon>Viridiplantae</taxon>
        <taxon>Streptophyta</taxon>
        <taxon>Embryophyta</taxon>
        <taxon>Tracheophyta</taxon>
        <taxon>Spermatophyta</taxon>
        <taxon>Magnoliopsida</taxon>
        <taxon>eudicotyledons</taxon>
        <taxon>Gunneridae</taxon>
        <taxon>Pentapetalae</taxon>
        <taxon>rosids</taxon>
        <taxon>fabids</taxon>
        <taxon>Fabales</taxon>
        <taxon>Fabaceae</taxon>
        <taxon>Papilionoideae</taxon>
        <taxon>50 kb inversion clade</taxon>
        <taxon>NPAAA clade</taxon>
        <taxon>indigoferoid/millettioid clade</taxon>
        <taxon>Phaseoleae</taxon>
        <taxon>Flemingia</taxon>
    </lineage>
</organism>
<protein>
    <recommendedName>
        <fullName evidence="3">Ribosomal protein S4</fullName>
    </recommendedName>
</protein>
<name>A0ABD1NHI2_9FABA</name>
<accession>A0ABD1NHI2</accession>
<keyword evidence="2" id="KW-1185">Reference proteome</keyword>
<evidence type="ECO:0000313" key="1">
    <source>
        <dbReference type="EMBL" id="KAL2347578.1"/>
    </source>
</evidence>
<comment type="caution">
    <text evidence="1">The sequence shown here is derived from an EMBL/GenBank/DDBJ whole genome shotgun (WGS) entry which is preliminary data.</text>
</comment>
<evidence type="ECO:0008006" key="3">
    <source>
        <dbReference type="Google" id="ProtNLM"/>
    </source>
</evidence>
<dbReference type="EMBL" id="JBGMDY010000001">
    <property type="protein sequence ID" value="KAL2347578.1"/>
    <property type="molecule type" value="Genomic_DNA"/>
</dbReference>
<sequence>MYRLIRPRGLRIPAIMSKDDSNPSMSYDQGSSPMILPSCLSSSSDVQKSTDLATFPQMYGYTDKNAFDLDELRARSEKYMQMEEVVETEAALRVKLQSNIPEERRSRERRRRLKFIGKTLTFKGSPINQHSGSSIRLSMPSITFTDEDFRGVDPVQDDPMVISVDINNIIV</sequence>
<dbReference type="AlphaFoldDB" id="A0ABD1NHI2"/>
<reference evidence="1 2" key="1">
    <citation type="submission" date="2024-08" db="EMBL/GenBank/DDBJ databases">
        <title>Insights into the chromosomal genome structure of Flemingia macrophylla.</title>
        <authorList>
            <person name="Ding Y."/>
            <person name="Zhao Y."/>
            <person name="Bi W."/>
            <person name="Wu M."/>
            <person name="Zhao G."/>
            <person name="Gong Y."/>
            <person name="Li W."/>
            <person name="Zhang P."/>
        </authorList>
    </citation>
    <scope>NUCLEOTIDE SEQUENCE [LARGE SCALE GENOMIC DNA]</scope>
    <source>
        <strain evidence="1">DYQJB</strain>
        <tissue evidence="1">Leaf</tissue>
    </source>
</reference>